<dbReference type="EMBL" id="BMAT01007266">
    <property type="protein sequence ID" value="GFR61196.1"/>
    <property type="molecule type" value="Genomic_DNA"/>
</dbReference>
<keyword evidence="11" id="KW-1185">Reference proteome</keyword>
<accession>A0AAV4EL19</accession>
<keyword evidence="7 9" id="KW-0472">Membrane</keyword>
<protein>
    <submittedName>
        <fullName evidence="10">Pannexin 10</fullName>
    </submittedName>
</protein>
<gene>
    <name evidence="10" type="ORF">ElyMa_003550300</name>
</gene>
<evidence type="ECO:0000256" key="4">
    <source>
        <dbReference type="ARBA" id="ARBA00022692"/>
    </source>
</evidence>
<keyword evidence="4 9" id="KW-0812">Transmembrane</keyword>
<evidence type="ECO:0000256" key="6">
    <source>
        <dbReference type="ARBA" id="ARBA00023065"/>
    </source>
</evidence>
<feature type="transmembrane region" description="Helical" evidence="9">
    <location>
        <begin position="246"/>
        <end position="271"/>
    </location>
</feature>
<comment type="caution">
    <text evidence="10">The sequence shown here is derived from an EMBL/GenBank/DDBJ whole genome shotgun (WGS) entry which is preliminary data.</text>
</comment>
<keyword evidence="5 9" id="KW-1133">Transmembrane helix</keyword>
<keyword evidence="3" id="KW-1003">Cell membrane</keyword>
<evidence type="ECO:0000313" key="10">
    <source>
        <dbReference type="EMBL" id="GFR61196.1"/>
    </source>
</evidence>
<dbReference type="Pfam" id="PF00876">
    <property type="entry name" value="Innexin"/>
    <property type="match status" value="1"/>
</dbReference>
<evidence type="ECO:0000256" key="5">
    <source>
        <dbReference type="ARBA" id="ARBA00022989"/>
    </source>
</evidence>
<feature type="transmembrane region" description="Helical" evidence="9">
    <location>
        <begin position="15"/>
        <end position="35"/>
    </location>
</feature>
<comment type="subcellular location">
    <subcellularLocation>
        <location evidence="1">Cell membrane</location>
        <topology evidence="1">Multi-pass membrane protein</topology>
    </subcellularLocation>
</comment>
<evidence type="ECO:0000256" key="2">
    <source>
        <dbReference type="ARBA" id="ARBA00022448"/>
    </source>
</evidence>
<reference evidence="10 11" key="1">
    <citation type="journal article" date="2021" name="Elife">
        <title>Chloroplast acquisition without the gene transfer in kleptoplastic sea slugs, Plakobranchus ocellatus.</title>
        <authorList>
            <person name="Maeda T."/>
            <person name="Takahashi S."/>
            <person name="Yoshida T."/>
            <person name="Shimamura S."/>
            <person name="Takaki Y."/>
            <person name="Nagai Y."/>
            <person name="Toyoda A."/>
            <person name="Suzuki Y."/>
            <person name="Arimoto A."/>
            <person name="Ishii H."/>
            <person name="Satoh N."/>
            <person name="Nishiyama T."/>
            <person name="Hasebe M."/>
            <person name="Maruyama T."/>
            <person name="Minagawa J."/>
            <person name="Obokata J."/>
            <person name="Shigenobu S."/>
        </authorList>
    </citation>
    <scope>NUCLEOTIDE SEQUENCE [LARGE SCALE GENOMIC DNA]</scope>
</reference>
<name>A0AAV4EL19_9GAST</name>
<keyword evidence="6" id="KW-0406">Ion transport</keyword>
<evidence type="ECO:0000256" key="3">
    <source>
        <dbReference type="ARBA" id="ARBA00022475"/>
    </source>
</evidence>
<organism evidence="10 11">
    <name type="scientific">Elysia marginata</name>
    <dbReference type="NCBI Taxonomy" id="1093978"/>
    <lineage>
        <taxon>Eukaryota</taxon>
        <taxon>Metazoa</taxon>
        <taxon>Spiralia</taxon>
        <taxon>Lophotrochozoa</taxon>
        <taxon>Mollusca</taxon>
        <taxon>Gastropoda</taxon>
        <taxon>Heterobranchia</taxon>
        <taxon>Euthyneura</taxon>
        <taxon>Panpulmonata</taxon>
        <taxon>Sacoglossa</taxon>
        <taxon>Placobranchoidea</taxon>
        <taxon>Plakobranchidae</taxon>
        <taxon>Elysia</taxon>
    </lineage>
</organism>
<keyword evidence="2" id="KW-0813">Transport</keyword>
<proteinExistence type="predicted"/>
<feature type="transmembrane region" description="Helical" evidence="9">
    <location>
        <begin position="175"/>
        <end position="194"/>
    </location>
</feature>
<feature type="transmembrane region" description="Helical" evidence="9">
    <location>
        <begin position="283"/>
        <end position="301"/>
    </location>
</feature>
<dbReference type="InterPro" id="IPR000990">
    <property type="entry name" value="Innexin"/>
</dbReference>
<dbReference type="AlphaFoldDB" id="A0AAV4EL19"/>
<dbReference type="GO" id="GO:0005886">
    <property type="term" value="C:plasma membrane"/>
    <property type="evidence" value="ECO:0007669"/>
    <property type="project" value="UniProtKB-SubCell"/>
</dbReference>
<feature type="transmembrane region" description="Helical" evidence="9">
    <location>
        <begin position="307"/>
        <end position="328"/>
    </location>
</feature>
<evidence type="ECO:0000256" key="8">
    <source>
        <dbReference type="ARBA" id="ARBA00023303"/>
    </source>
</evidence>
<dbReference type="Proteomes" id="UP000762676">
    <property type="component" value="Unassembled WGS sequence"/>
</dbReference>
<sequence>MGILRGSRGEDKVDYYLHTGSVLFLLFLAIVTWLLPLSPHLQPQTQPSNLVVTSQTAAQPQPRPIFKTSCWCPQEFTHPMVAYVEATCGGAYSLALQGIEPHNDNVGASLFSIPFDRPIPIDWNDQNGFKFKPVIRNISDSETKQDKDQLPTIRDSEKEENTDDVWHFIHIKTPFVLFLLAVCLKIPHVVWTLLSSLIGGINIDQTLTSAKAGSRLDHESRRQLYRDLAVATAEKVRVCSWRAGSLYLLLKVLMCVAVIAELLVVHGSLLPQAKSLEDKLHKVVVYYVVVVVVVEVVHYVVVVIVVVVVVVVVAVVVVVVVVVVLPCINEREIQYRSHIIMVYIDCRY</sequence>
<evidence type="ECO:0000313" key="11">
    <source>
        <dbReference type="Proteomes" id="UP000762676"/>
    </source>
</evidence>
<evidence type="ECO:0000256" key="1">
    <source>
        <dbReference type="ARBA" id="ARBA00004651"/>
    </source>
</evidence>
<dbReference type="GO" id="GO:0034220">
    <property type="term" value="P:monoatomic ion transmembrane transport"/>
    <property type="evidence" value="ECO:0007669"/>
    <property type="project" value="UniProtKB-KW"/>
</dbReference>
<keyword evidence="8" id="KW-0407">Ion channel</keyword>
<evidence type="ECO:0000256" key="7">
    <source>
        <dbReference type="ARBA" id="ARBA00023136"/>
    </source>
</evidence>
<evidence type="ECO:0000256" key="9">
    <source>
        <dbReference type="SAM" id="Phobius"/>
    </source>
</evidence>